<proteinExistence type="predicted"/>
<evidence type="ECO:0000313" key="2">
    <source>
        <dbReference type="EMBL" id="KAI0488023.1"/>
    </source>
</evidence>
<dbReference type="AlphaFoldDB" id="A0A8T3A5Q8"/>
<comment type="caution">
    <text evidence="2">The sequence shown here is derived from an EMBL/GenBank/DDBJ whole genome shotgun (WGS) entry which is preliminary data.</text>
</comment>
<feature type="region of interest" description="Disordered" evidence="1">
    <location>
        <begin position="1"/>
        <end position="39"/>
    </location>
</feature>
<gene>
    <name evidence="2" type="ORF">KFK09_027846</name>
</gene>
<sequence>MLALFSGLGFGSNRMPKEERYREKIHGRRRRRLPGSITAADPPCLPSAAMAFRSGFRTDGVAFCNAFFLQRFKPPVIPQNNSGFNRHKGKQNGLNRR</sequence>
<evidence type="ECO:0000313" key="3">
    <source>
        <dbReference type="Proteomes" id="UP000829196"/>
    </source>
</evidence>
<feature type="compositionally biased region" description="Basic residues" evidence="1">
    <location>
        <begin position="85"/>
        <end position="97"/>
    </location>
</feature>
<dbReference type="Proteomes" id="UP000829196">
    <property type="component" value="Unassembled WGS sequence"/>
</dbReference>
<dbReference type="EMBL" id="JAGYWB010000019">
    <property type="protein sequence ID" value="KAI0488023.1"/>
    <property type="molecule type" value="Genomic_DNA"/>
</dbReference>
<reference evidence="2" key="1">
    <citation type="journal article" date="2022" name="Front. Genet.">
        <title>Chromosome-Scale Assembly of the Dendrobium nobile Genome Provides Insights Into the Molecular Mechanism of the Biosynthesis of the Medicinal Active Ingredient of Dendrobium.</title>
        <authorList>
            <person name="Xu Q."/>
            <person name="Niu S.-C."/>
            <person name="Li K.-L."/>
            <person name="Zheng P.-J."/>
            <person name="Zhang X.-J."/>
            <person name="Jia Y."/>
            <person name="Liu Y."/>
            <person name="Niu Y.-X."/>
            <person name="Yu L.-H."/>
            <person name="Chen D.-F."/>
            <person name="Zhang G.-Q."/>
        </authorList>
    </citation>
    <scope>NUCLEOTIDE SEQUENCE</scope>
    <source>
        <tissue evidence="2">Leaf</tissue>
    </source>
</reference>
<organism evidence="2 3">
    <name type="scientific">Dendrobium nobile</name>
    <name type="common">Orchid</name>
    <dbReference type="NCBI Taxonomy" id="94219"/>
    <lineage>
        <taxon>Eukaryota</taxon>
        <taxon>Viridiplantae</taxon>
        <taxon>Streptophyta</taxon>
        <taxon>Embryophyta</taxon>
        <taxon>Tracheophyta</taxon>
        <taxon>Spermatophyta</taxon>
        <taxon>Magnoliopsida</taxon>
        <taxon>Liliopsida</taxon>
        <taxon>Asparagales</taxon>
        <taxon>Orchidaceae</taxon>
        <taxon>Epidendroideae</taxon>
        <taxon>Malaxideae</taxon>
        <taxon>Dendrobiinae</taxon>
        <taxon>Dendrobium</taxon>
    </lineage>
</organism>
<feature type="region of interest" description="Disordered" evidence="1">
    <location>
        <begin position="77"/>
        <end position="97"/>
    </location>
</feature>
<feature type="compositionally biased region" description="Basic and acidic residues" evidence="1">
    <location>
        <begin position="15"/>
        <end position="24"/>
    </location>
</feature>
<accession>A0A8T3A5Q8</accession>
<keyword evidence="3" id="KW-1185">Reference proteome</keyword>
<protein>
    <submittedName>
        <fullName evidence="2">Uncharacterized protein</fullName>
    </submittedName>
</protein>
<name>A0A8T3A5Q8_DENNO</name>
<evidence type="ECO:0000256" key="1">
    <source>
        <dbReference type="SAM" id="MobiDB-lite"/>
    </source>
</evidence>